<sequence length="118" mass="14083">MKNLNNSIKKLLTKSFLIKEYIKNDKSVVKIATEIKPSETTIYKYLKIHNIKMRTMSEALKKYQNFNKTMVYREYITNKNTALQIAKKIQCSDTTVYRYLKKYNILRRTKSEVMKGKN</sequence>
<gene>
    <name evidence="1" type="ORF">LCGC14_3030640</name>
</gene>
<organism evidence="1">
    <name type="scientific">marine sediment metagenome</name>
    <dbReference type="NCBI Taxonomy" id="412755"/>
    <lineage>
        <taxon>unclassified sequences</taxon>
        <taxon>metagenomes</taxon>
        <taxon>ecological metagenomes</taxon>
    </lineage>
</organism>
<dbReference type="AlphaFoldDB" id="A0A0F8WSU8"/>
<proteinExistence type="predicted"/>
<accession>A0A0F8WSU8</accession>
<comment type="caution">
    <text evidence="1">The sequence shown here is derived from an EMBL/GenBank/DDBJ whole genome shotgun (WGS) entry which is preliminary data.</text>
</comment>
<feature type="non-terminal residue" evidence="1">
    <location>
        <position position="118"/>
    </location>
</feature>
<reference evidence="1" key="1">
    <citation type="journal article" date="2015" name="Nature">
        <title>Complex archaea that bridge the gap between prokaryotes and eukaryotes.</title>
        <authorList>
            <person name="Spang A."/>
            <person name="Saw J.H."/>
            <person name="Jorgensen S.L."/>
            <person name="Zaremba-Niedzwiedzka K."/>
            <person name="Martijn J."/>
            <person name="Lind A.E."/>
            <person name="van Eijk R."/>
            <person name="Schleper C."/>
            <person name="Guy L."/>
            <person name="Ettema T.J."/>
        </authorList>
    </citation>
    <scope>NUCLEOTIDE SEQUENCE</scope>
</reference>
<evidence type="ECO:0000313" key="1">
    <source>
        <dbReference type="EMBL" id="KKK59808.1"/>
    </source>
</evidence>
<dbReference type="EMBL" id="LAZR01063281">
    <property type="protein sequence ID" value="KKK59808.1"/>
    <property type="molecule type" value="Genomic_DNA"/>
</dbReference>
<protein>
    <submittedName>
        <fullName evidence="1">Uncharacterized protein</fullName>
    </submittedName>
</protein>
<name>A0A0F8WSU8_9ZZZZ</name>
<dbReference type="Gene3D" id="1.10.10.60">
    <property type="entry name" value="Homeodomain-like"/>
    <property type="match status" value="2"/>
</dbReference>